<keyword evidence="4" id="KW-1134">Transmembrane beta strand</keyword>
<evidence type="ECO:0000256" key="9">
    <source>
        <dbReference type="ARBA" id="ARBA00023237"/>
    </source>
</evidence>
<feature type="transmembrane region" description="Helical" evidence="11">
    <location>
        <begin position="20"/>
        <end position="38"/>
    </location>
</feature>
<dbReference type="InterPro" id="IPR050298">
    <property type="entry name" value="Gram-neg_bact_OMP"/>
</dbReference>
<evidence type="ECO:0000256" key="10">
    <source>
        <dbReference type="SAM" id="MobiDB-lite"/>
    </source>
</evidence>
<feature type="region of interest" description="Disordered" evidence="10">
    <location>
        <begin position="213"/>
        <end position="240"/>
    </location>
</feature>
<evidence type="ECO:0008006" key="13">
    <source>
        <dbReference type="Google" id="ProtNLM"/>
    </source>
</evidence>
<keyword evidence="5 11" id="KW-0812">Transmembrane</keyword>
<dbReference type="InterPro" id="IPR023614">
    <property type="entry name" value="Porin_dom_sf"/>
</dbReference>
<keyword evidence="3" id="KW-0813">Transport</keyword>
<evidence type="ECO:0000256" key="3">
    <source>
        <dbReference type="ARBA" id="ARBA00022448"/>
    </source>
</evidence>
<dbReference type="GO" id="GO:0009279">
    <property type="term" value="C:cell outer membrane"/>
    <property type="evidence" value="ECO:0007669"/>
    <property type="project" value="UniProtKB-SubCell"/>
</dbReference>
<name>A0A5U8JG67_SALET</name>
<dbReference type="InterPro" id="IPR001897">
    <property type="entry name" value="Porin_gammaproteobac"/>
</dbReference>
<evidence type="ECO:0000313" key="12">
    <source>
        <dbReference type="EMBL" id="EBR8436794.1"/>
    </source>
</evidence>
<dbReference type="Gene3D" id="2.40.160.10">
    <property type="entry name" value="Porin"/>
    <property type="match status" value="1"/>
</dbReference>
<dbReference type="InterPro" id="IPR001702">
    <property type="entry name" value="Porin_Gram-ve"/>
</dbReference>
<keyword evidence="6" id="KW-0732">Signal</keyword>
<dbReference type="AlphaFoldDB" id="A0A5U8JG67"/>
<comment type="caution">
    <text evidence="12">The sequence shown here is derived from an EMBL/GenBank/DDBJ whole genome shotgun (WGS) entry which is preliminary data.</text>
</comment>
<keyword evidence="11" id="KW-1133">Transmembrane helix</keyword>
<sequence>ITILPTFSSVREINYKNPGNLYIFTYFIQLMCIRGITMRINHIKLLVLSSSFLCSTMAGAAQLYSKDGTHVSLNGEVKGRHYFSGDKTVDGDNSQVKLMLSGDTKINNRLTGYSYWEYNIPVNNTEGSNSKATTRIAYAGIKIDDDNSLNYGRNYGIMDDISGWTGIPVPEWGGESYDGIDNFMTYRTNNLLTYRDKNLFSLIPGLELGIQAQGKNDGWNDTENETGPRSNNPRGVAHQNGNGVGSSLIYHITDALSAGASYANSDRTLEQKQDRRGDRATGWNAGFKYDASRVYLAAYYGAVNNMHYIGSADGFSHKARGFEVLAQYHFDSGFTPSVLYTQGTALNLHNDDYSHNMDYIKFFDLAGMYNFNKNLE</sequence>
<dbReference type="CDD" id="cd00342">
    <property type="entry name" value="gram_neg_porins"/>
    <property type="match status" value="1"/>
</dbReference>
<evidence type="ECO:0000256" key="5">
    <source>
        <dbReference type="ARBA" id="ARBA00022692"/>
    </source>
</evidence>
<dbReference type="Proteomes" id="UP000839597">
    <property type="component" value="Unassembled WGS sequence"/>
</dbReference>
<dbReference type="Pfam" id="PF00267">
    <property type="entry name" value="Porin_1"/>
    <property type="match status" value="1"/>
</dbReference>
<evidence type="ECO:0000256" key="8">
    <source>
        <dbReference type="ARBA" id="ARBA00023136"/>
    </source>
</evidence>
<dbReference type="PANTHER" id="PTHR34501">
    <property type="entry name" value="PROTEIN YDDL-RELATED"/>
    <property type="match status" value="1"/>
</dbReference>
<feature type="non-terminal residue" evidence="12">
    <location>
        <position position="1"/>
    </location>
</feature>
<dbReference type="PANTHER" id="PTHR34501:SF8">
    <property type="entry name" value="OUTER MEMBRANE PORIN N-RELATED"/>
    <property type="match status" value="1"/>
</dbReference>
<reference evidence="12" key="1">
    <citation type="submission" date="2018-06" db="EMBL/GenBank/DDBJ databases">
        <authorList>
            <person name="Ashton P.M."/>
            <person name="Dallman T."/>
            <person name="Nair S."/>
            <person name="De Pinna E."/>
            <person name="Peters T."/>
            <person name="Grant K."/>
        </authorList>
    </citation>
    <scope>NUCLEOTIDE SEQUENCE [LARGE SCALE GENOMIC DNA]</scope>
    <source>
        <strain evidence="12">449454</strain>
    </source>
</reference>
<keyword evidence="9" id="KW-0998">Cell outer membrane</keyword>
<evidence type="ECO:0000256" key="1">
    <source>
        <dbReference type="ARBA" id="ARBA00004571"/>
    </source>
</evidence>
<keyword evidence="8 11" id="KW-0472">Membrane</keyword>
<dbReference type="SUPFAM" id="SSF56935">
    <property type="entry name" value="Porins"/>
    <property type="match status" value="1"/>
</dbReference>
<feature type="non-terminal residue" evidence="12">
    <location>
        <position position="376"/>
    </location>
</feature>
<protein>
    <recommendedName>
        <fullName evidence="13">Porin</fullName>
    </recommendedName>
</protein>
<evidence type="ECO:0000256" key="6">
    <source>
        <dbReference type="ARBA" id="ARBA00022729"/>
    </source>
</evidence>
<feature type="compositionally biased region" description="Polar residues" evidence="10">
    <location>
        <begin position="219"/>
        <end position="233"/>
    </location>
</feature>
<dbReference type="GO" id="GO:0046930">
    <property type="term" value="C:pore complex"/>
    <property type="evidence" value="ECO:0007669"/>
    <property type="project" value="UniProtKB-KW"/>
</dbReference>
<keyword evidence="7" id="KW-0626">Porin</keyword>
<proteinExistence type="inferred from homology"/>
<evidence type="ECO:0000256" key="4">
    <source>
        <dbReference type="ARBA" id="ARBA00022452"/>
    </source>
</evidence>
<evidence type="ECO:0000256" key="11">
    <source>
        <dbReference type="SAM" id="Phobius"/>
    </source>
</evidence>
<comment type="subcellular location">
    <subcellularLocation>
        <location evidence="1">Cell outer membrane</location>
        <topology evidence="1">Multi-pass membrane protein</topology>
    </subcellularLocation>
</comment>
<evidence type="ECO:0000256" key="7">
    <source>
        <dbReference type="ARBA" id="ARBA00023114"/>
    </source>
</evidence>
<dbReference type="GO" id="GO:0015288">
    <property type="term" value="F:porin activity"/>
    <property type="evidence" value="ECO:0007669"/>
    <property type="project" value="UniProtKB-KW"/>
</dbReference>
<accession>A0A5U8JG67</accession>
<dbReference type="EMBL" id="AAGTPA010000124">
    <property type="protein sequence ID" value="EBR8436794.1"/>
    <property type="molecule type" value="Genomic_DNA"/>
</dbReference>
<dbReference type="GO" id="GO:0034220">
    <property type="term" value="P:monoatomic ion transmembrane transport"/>
    <property type="evidence" value="ECO:0007669"/>
    <property type="project" value="InterPro"/>
</dbReference>
<evidence type="ECO:0000256" key="2">
    <source>
        <dbReference type="ARBA" id="ARBA00007539"/>
    </source>
</evidence>
<dbReference type="PRINTS" id="PR00183">
    <property type="entry name" value="ECOLIPORIN"/>
</dbReference>
<organism evidence="12">
    <name type="scientific">Salmonella enterica subsp. enterica serovar Panama</name>
    <dbReference type="NCBI Taxonomy" id="29472"/>
    <lineage>
        <taxon>Bacteria</taxon>
        <taxon>Pseudomonadati</taxon>
        <taxon>Pseudomonadota</taxon>
        <taxon>Gammaproteobacteria</taxon>
        <taxon>Enterobacterales</taxon>
        <taxon>Enterobacteriaceae</taxon>
        <taxon>Salmonella</taxon>
    </lineage>
</organism>
<dbReference type="InterPro" id="IPR033900">
    <property type="entry name" value="Gram_neg_porin_domain"/>
</dbReference>
<comment type="similarity">
    <text evidence="2">Belongs to the Gram-negative porin family.</text>
</comment>
<keyword evidence="7" id="KW-0406">Ion transport</keyword>
<gene>
    <name evidence="12" type="ORF">DOI44_28440</name>
</gene>